<evidence type="ECO:0000256" key="1">
    <source>
        <dbReference type="SAM" id="MobiDB-lite"/>
    </source>
</evidence>
<proteinExistence type="predicted"/>
<sequence>MRPHECKTYMESNIVVIFYSKYSSKCAELFEIVRDVLDFRKICVDHADIRSTILNERDKYSIRMVPSVIVFMSTGVMQKYEDNKAFEWAINMRRSIHQSMMPLAPAPVIQPIQPIQPMQVLQQPTTLKESPMPTSPPRIVEETAPEDLMGMKRRIETSPLIQRPSAMTNTEQDSPGEENNHNPRGVKGIHDKKHDSLKNLAQQLQAEREKEDAEIAPNAISKISPQPVS</sequence>
<accession>A0A6C0K6W5</accession>
<dbReference type="AlphaFoldDB" id="A0A6C0K6W5"/>
<dbReference type="EMBL" id="MN740791">
    <property type="protein sequence ID" value="QHU11854.1"/>
    <property type="molecule type" value="Genomic_DNA"/>
</dbReference>
<evidence type="ECO:0008006" key="3">
    <source>
        <dbReference type="Google" id="ProtNLM"/>
    </source>
</evidence>
<name>A0A6C0K6W5_9ZZZZ</name>
<protein>
    <recommendedName>
        <fullName evidence="3">Thioredoxin domain-containing protein</fullName>
    </recommendedName>
</protein>
<feature type="region of interest" description="Disordered" evidence="1">
    <location>
        <begin position="156"/>
        <end position="229"/>
    </location>
</feature>
<feature type="compositionally biased region" description="Basic and acidic residues" evidence="1">
    <location>
        <begin position="188"/>
        <end position="197"/>
    </location>
</feature>
<organism evidence="2">
    <name type="scientific">viral metagenome</name>
    <dbReference type="NCBI Taxonomy" id="1070528"/>
    <lineage>
        <taxon>unclassified sequences</taxon>
        <taxon>metagenomes</taxon>
        <taxon>organismal metagenomes</taxon>
    </lineage>
</organism>
<reference evidence="2" key="1">
    <citation type="journal article" date="2020" name="Nature">
        <title>Giant virus diversity and host interactions through global metagenomics.</title>
        <authorList>
            <person name="Schulz F."/>
            <person name="Roux S."/>
            <person name="Paez-Espino D."/>
            <person name="Jungbluth S."/>
            <person name="Walsh D.A."/>
            <person name="Denef V.J."/>
            <person name="McMahon K.D."/>
            <person name="Konstantinidis K.T."/>
            <person name="Eloe-Fadrosh E.A."/>
            <person name="Kyrpides N.C."/>
            <person name="Woyke T."/>
        </authorList>
    </citation>
    <scope>NUCLEOTIDE SEQUENCE</scope>
    <source>
        <strain evidence="2">GVMAG-S-1101169-75</strain>
    </source>
</reference>
<evidence type="ECO:0000313" key="2">
    <source>
        <dbReference type="EMBL" id="QHU11854.1"/>
    </source>
</evidence>